<evidence type="ECO:0000313" key="4">
    <source>
        <dbReference type="Proteomes" id="UP001583177"/>
    </source>
</evidence>
<feature type="region of interest" description="Disordered" evidence="2">
    <location>
        <begin position="34"/>
        <end position="54"/>
    </location>
</feature>
<feature type="compositionally biased region" description="Basic and acidic residues" evidence="2">
    <location>
        <begin position="322"/>
        <end position="333"/>
    </location>
</feature>
<feature type="region of interest" description="Disordered" evidence="2">
    <location>
        <begin position="284"/>
        <end position="334"/>
    </location>
</feature>
<feature type="compositionally biased region" description="Low complexity" evidence="2">
    <location>
        <begin position="285"/>
        <end position="300"/>
    </location>
</feature>
<feature type="region of interest" description="Disordered" evidence="2">
    <location>
        <begin position="481"/>
        <end position="503"/>
    </location>
</feature>
<feature type="compositionally biased region" description="Basic and acidic residues" evidence="2">
    <location>
        <begin position="68"/>
        <end position="79"/>
    </location>
</feature>
<feature type="region of interest" description="Disordered" evidence="2">
    <location>
        <begin position="66"/>
        <end position="91"/>
    </location>
</feature>
<comment type="caution">
    <text evidence="3">The sequence shown here is derived from an EMBL/GenBank/DDBJ whole genome shotgun (WGS) entry which is preliminary data.</text>
</comment>
<proteinExistence type="predicted"/>
<protein>
    <submittedName>
        <fullName evidence="3">Uncharacterized protein</fullName>
    </submittedName>
</protein>
<feature type="region of interest" description="Disordered" evidence="2">
    <location>
        <begin position="109"/>
        <end position="128"/>
    </location>
</feature>
<dbReference type="Proteomes" id="UP001583177">
    <property type="component" value="Unassembled WGS sequence"/>
</dbReference>
<feature type="coiled-coil region" evidence="1">
    <location>
        <begin position="179"/>
        <end position="220"/>
    </location>
</feature>
<organism evidence="3 4">
    <name type="scientific">Diaporthe australafricana</name>
    <dbReference type="NCBI Taxonomy" id="127596"/>
    <lineage>
        <taxon>Eukaryota</taxon>
        <taxon>Fungi</taxon>
        <taxon>Dikarya</taxon>
        <taxon>Ascomycota</taxon>
        <taxon>Pezizomycotina</taxon>
        <taxon>Sordariomycetes</taxon>
        <taxon>Sordariomycetidae</taxon>
        <taxon>Diaporthales</taxon>
        <taxon>Diaporthaceae</taxon>
        <taxon>Diaporthe</taxon>
    </lineage>
</organism>
<evidence type="ECO:0000256" key="1">
    <source>
        <dbReference type="SAM" id="Coils"/>
    </source>
</evidence>
<dbReference type="EMBL" id="JAWRVE010000114">
    <property type="protein sequence ID" value="KAL1857407.1"/>
    <property type="molecule type" value="Genomic_DNA"/>
</dbReference>
<evidence type="ECO:0000256" key="2">
    <source>
        <dbReference type="SAM" id="MobiDB-lite"/>
    </source>
</evidence>
<feature type="compositionally biased region" description="Polar residues" evidence="2">
    <location>
        <begin position="312"/>
        <end position="321"/>
    </location>
</feature>
<keyword evidence="1" id="KW-0175">Coiled coil</keyword>
<reference evidence="3 4" key="1">
    <citation type="journal article" date="2024" name="IMA Fungus">
        <title>IMA Genome - F19 : A genome assembly and annotation guide to empower mycologists, including annotated draft genome sequences of Ceratocystis pirilliformis, Diaporthe australafricana, Fusarium ophioides, Paecilomyces lecythidis, and Sporothrix stenoceras.</title>
        <authorList>
            <person name="Aylward J."/>
            <person name="Wilson A.M."/>
            <person name="Visagie C.M."/>
            <person name="Spraker J."/>
            <person name="Barnes I."/>
            <person name="Buitendag C."/>
            <person name="Ceriani C."/>
            <person name="Del Mar Angel L."/>
            <person name="du Plessis D."/>
            <person name="Fuchs T."/>
            <person name="Gasser K."/>
            <person name="Kramer D."/>
            <person name="Li W."/>
            <person name="Munsamy K."/>
            <person name="Piso A."/>
            <person name="Price J.L."/>
            <person name="Sonnekus B."/>
            <person name="Thomas C."/>
            <person name="van der Nest A."/>
            <person name="van Dijk A."/>
            <person name="van Heerden A."/>
            <person name="van Vuuren N."/>
            <person name="Yilmaz N."/>
            <person name="Duong T.A."/>
            <person name="van der Merwe N.A."/>
            <person name="Wingfield M.J."/>
            <person name="Wingfield B.D."/>
        </authorList>
    </citation>
    <scope>NUCLEOTIDE SEQUENCE [LARGE SCALE GENOMIC DNA]</scope>
    <source>
        <strain evidence="3 4">CMW 18300</strain>
    </source>
</reference>
<gene>
    <name evidence="3" type="ORF">Daus18300_010380</name>
</gene>
<evidence type="ECO:0000313" key="3">
    <source>
        <dbReference type="EMBL" id="KAL1857407.1"/>
    </source>
</evidence>
<keyword evidence="4" id="KW-1185">Reference proteome</keyword>
<accession>A0ABR3WAE3</accession>
<sequence>MNTVQDAPYKREARPEPLDEIYKRTTENNIDNLRGARAQGPSAGARIAKAQPLRDGNELLTEVSQLDKSQENNMQKERSSLPTGEVIGDPRAETEAVMRARIMKEVEDRSWATEMSTKDAPSPNELDLKGLRDQLGAEMRQEVEMEFQRQQDLQTTYNQTYEKSYADLKRREAEEQQFIDRIKEQAKSELRQEQEATEKRAREEQDLRDRVRRIAEVEREQIEAQQQARQHQRPADDFMQQFKDHSKDTVSEINEPDMIRNAIQRYTFPHVEYDVMSYVTEETETTSVSSSGESISNSSSDNEDDSDETETVKTTIGSQDQGETRNVDVERSQPWKGPAHLGNFIELTPFYLRGSDAGQTWYHGHEAIYIIEFQAGYNGETATNTDEKAHKGPYLLVSKLWVDPEALDRFGFKYTEGPPSHFFLDPTLSWESIEVLVNFTYALREIETFKTHGQGQSNHARLLCRSPPALDFFTAGSSREASAPTLVGQTSAEDAPEEGEHAEEKPWSLIDRLAYPLSVLNFALHTIT</sequence>
<name>A0ABR3WAE3_9PEZI</name>